<accession>A0ABS3WP82</accession>
<organism evidence="1 2">
    <name type="scientific">Streptomyces spirodelae</name>
    <dbReference type="NCBI Taxonomy" id="2812904"/>
    <lineage>
        <taxon>Bacteria</taxon>
        <taxon>Bacillati</taxon>
        <taxon>Actinomycetota</taxon>
        <taxon>Actinomycetes</taxon>
        <taxon>Kitasatosporales</taxon>
        <taxon>Streptomycetaceae</taxon>
        <taxon>Streptomyces</taxon>
    </lineage>
</organism>
<dbReference type="EMBL" id="JAFFZN010000003">
    <property type="protein sequence ID" value="MBO8184928.1"/>
    <property type="molecule type" value="Genomic_DNA"/>
</dbReference>
<evidence type="ECO:0000313" key="1">
    <source>
        <dbReference type="EMBL" id="MBO8184928.1"/>
    </source>
</evidence>
<name>A0ABS3WP82_9ACTN</name>
<gene>
    <name evidence="1" type="ORF">JW592_05495</name>
</gene>
<sequence length="55" mass="5885">MSTAEVRFDIGQFICDALAFGAGIPRRPGVTAEEEVRVTVNAHATFAEGSFPTRS</sequence>
<protein>
    <submittedName>
        <fullName evidence="1">Uncharacterized protein</fullName>
    </submittedName>
</protein>
<dbReference type="Proteomes" id="UP001518976">
    <property type="component" value="Unassembled WGS sequence"/>
</dbReference>
<proteinExistence type="predicted"/>
<reference evidence="1 2" key="1">
    <citation type="submission" date="2021-02" db="EMBL/GenBank/DDBJ databases">
        <title>Streptomyces spirodelae sp. nov., isolated from duckweed.</title>
        <authorList>
            <person name="Saimee Y."/>
            <person name="Duangmal K."/>
        </authorList>
    </citation>
    <scope>NUCLEOTIDE SEQUENCE [LARGE SCALE GENOMIC DNA]</scope>
    <source>
        <strain evidence="1 2">DW4-2</strain>
    </source>
</reference>
<keyword evidence="2" id="KW-1185">Reference proteome</keyword>
<evidence type="ECO:0000313" key="2">
    <source>
        <dbReference type="Proteomes" id="UP001518976"/>
    </source>
</evidence>
<dbReference type="RefSeq" id="WP_209263717.1">
    <property type="nucleotide sequence ID" value="NZ_JAFFZN010000003.1"/>
</dbReference>
<comment type="caution">
    <text evidence="1">The sequence shown here is derived from an EMBL/GenBank/DDBJ whole genome shotgun (WGS) entry which is preliminary data.</text>
</comment>